<proteinExistence type="predicted"/>
<sequence length="95" mass="10255">MCSSTETGGSIIICPCGSSSCFFLLFPFRIMFQQVVITVHYPVLHLHGPLWSSKYGSEVDTENTGSDVDGKENVCDGDGIENGGGIGEVIVKFYE</sequence>
<evidence type="ECO:0000313" key="2">
    <source>
        <dbReference type="Proteomes" id="UP001151760"/>
    </source>
</evidence>
<accession>A0ABQ5ECP2</accession>
<reference evidence="1" key="2">
    <citation type="submission" date="2022-01" db="EMBL/GenBank/DDBJ databases">
        <authorList>
            <person name="Yamashiro T."/>
            <person name="Shiraishi A."/>
            <person name="Satake H."/>
            <person name="Nakayama K."/>
        </authorList>
    </citation>
    <scope>NUCLEOTIDE SEQUENCE</scope>
</reference>
<dbReference type="Proteomes" id="UP001151760">
    <property type="component" value="Unassembled WGS sequence"/>
</dbReference>
<dbReference type="EMBL" id="BQNB010016172">
    <property type="protein sequence ID" value="GJT48658.1"/>
    <property type="molecule type" value="Genomic_DNA"/>
</dbReference>
<name>A0ABQ5ECP2_9ASTR</name>
<organism evidence="1 2">
    <name type="scientific">Tanacetum coccineum</name>
    <dbReference type="NCBI Taxonomy" id="301880"/>
    <lineage>
        <taxon>Eukaryota</taxon>
        <taxon>Viridiplantae</taxon>
        <taxon>Streptophyta</taxon>
        <taxon>Embryophyta</taxon>
        <taxon>Tracheophyta</taxon>
        <taxon>Spermatophyta</taxon>
        <taxon>Magnoliopsida</taxon>
        <taxon>eudicotyledons</taxon>
        <taxon>Gunneridae</taxon>
        <taxon>Pentapetalae</taxon>
        <taxon>asterids</taxon>
        <taxon>campanulids</taxon>
        <taxon>Asterales</taxon>
        <taxon>Asteraceae</taxon>
        <taxon>Asteroideae</taxon>
        <taxon>Anthemideae</taxon>
        <taxon>Anthemidinae</taxon>
        <taxon>Tanacetum</taxon>
    </lineage>
</organism>
<reference evidence="1" key="1">
    <citation type="journal article" date="2022" name="Int. J. Mol. Sci.">
        <title>Draft Genome of Tanacetum Coccineum: Genomic Comparison of Closely Related Tanacetum-Family Plants.</title>
        <authorList>
            <person name="Yamashiro T."/>
            <person name="Shiraishi A."/>
            <person name="Nakayama K."/>
            <person name="Satake H."/>
        </authorList>
    </citation>
    <scope>NUCLEOTIDE SEQUENCE</scope>
</reference>
<keyword evidence="2" id="KW-1185">Reference proteome</keyword>
<evidence type="ECO:0000313" key="1">
    <source>
        <dbReference type="EMBL" id="GJT48658.1"/>
    </source>
</evidence>
<protein>
    <submittedName>
        <fullName evidence="1">Uncharacterized protein</fullName>
    </submittedName>
</protein>
<comment type="caution">
    <text evidence="1">The sequence shown here is derived from an EMBL/GenBank/DDBJ whole genome shotgun (WGS) entry which is preliminary data.</text>
</comment>
<gene>
    <name evidence="1" type="ORF">Tco_0974815</name>
</gene>